<dbReference type="CDD" id="cd00408">
    <property type="entry name" value="DHDPS-like"/>
    <property type="match status" value="1"/>
</dbReference>
<dbReference type="PANTHER" id="PTHR12128">
    <property type="entry name" value="DIHYDRODIPICOLINATE SYNTHASE"/>
    <property type="match status" value="1"/>
</dbReference>
<dbReference type="PANTHER" id="PTHR12128:SF51">
    <property type="entry name" value="BLL4205 PROTEIN"/>
    <property type="match status" value="1"/>
</dbReference>
<dbReference type="RefSeq" id="WP_377350530.1">
    <property type="nucleotide sequence ID" value="NZ_JBHLTP010000013.1"/>
</dbReference>
<evidence type="ECO:0000256" key="1">
    <source>
        <dbReference type="ARBA" id="ARBA00023239"/>
    </source>
</evidence>
<dbReference type="SMART" id="SM01130">
    <property type="entry name" value="DHDPS"/>
    <property type="match status" value="1"/>
</dbReference>
<dbReference type="EMBL" id="JBHLTP010000013">
    <property type="protein sequence ID" value="MFC0525355.1"/>
    <property type="molecule type" value="Genomic_DNA"/>
</dbReference>
<accession>A0ABV6LSG6</accession>
<dbReference type="Gene3D" id="3.20.20.70">
    <property type="entry name" value="Aldolase class I"/>
    <property type="match status" value="1"/>
</dbReference>
<dbReference type="SUPFAM" id="SSF51569">
    <property type="entry name" value="Aldolase"/>
    <property type="match status" value="1"/>
</dbReference>
<dbReference type="Pfam" id="PF00701">
    <property type="entry name" value="DHDPS"/>
    <property type="match status" value="1"/>
</dbReference>
<organism evidence="2 3">
    <name type="scientific">Pontibacillus salicampi</name>
    <dbReference type="NCBI Taxonomy" id="1449801"/>
    <lineage>
        <taxon>Bacteria</taxon>
        <taxon>Bacillati</taxon>
        <taxon>Bacillota</taxon>
        <taxon>Bacilli</taxon>
        <taxon>Bacillales</taxon>
        <taxon>Bacillaceae</taxon>
        <taxon>Pontibacillus</taxon>
    </lineage>
</organism>
<gene>
    <name evidence="2" type="ORF">ACFFGV_17365</name>
</gene>
<sequence length="349" mass="38655">MLNSAVHEKLQQGGVIPAHPLALNEDKTLDEAGQRALTRYYMQAGSDGIAVGVHTTQFEIRDHGLYETVLRLAMEEVERRDLSRPFIKVAGVCGPTEQAVEEAKLANSIGYDLALLSMGGLHHLSEEQLLERTKAVAAIMPVFGFYLQPAVGGRVLSFDFWKAFAEIPNVLAIKLAPFNRYHTLEVAKAVCHSTRKDEIALYTGNDDNIVVDLLTTFQFTVDGVLVEKEIVGGLLGHWAVWTKRAVELFEQVKQVKRSGEMDLSLLTLAQEVTDTNAVLFDAANQFKGCIAGINEILARQGILKGAWCLLDQERLSPGQSAAIDRVYKEYPHLTDDDFVQKHITEGRPN</sequence>
<reference evidence="2 3" key="1">
    <citation type="submission" date="2024-09" db="EMBL/GenBank/DDBJ databases">
        <authorList>
            <person name="Sun Q."/>
            <person name="Mori K."/>
        </authorList>
    </citation>
    <scope>NUCLEOTIDE SEQUENCE [LARGE SCALE GENOMIC DNA]</scope>
    <source>
        <strain evidence="2 3">NCAIM B.02529</strain>
    </source>
</reference>
<evidence type="ECO:0000313" key="3">
    <source>
        <dbReference type="Proteomes" id="UP001589836"/>
    </source>
</evidence>
<evidence type="ECO:0000313" key="2">
    <source>
        <dbReference type="EMBL" id="MFC0525355.1"/>
    </source>
</evidence>
<keyword evidence="1" id="KW-0456">Lyase</keyword>
<proteinExistence type="predicted"/>
<name>A0ABV6LSG6_9BACI</name>
<dbReference type="Proteomes" id="UP001589836">
    <property type="component" value="Unassembled WGS sequence"/>
</dbReference>
<keyword evidence="3" id="KW-1185">Reference proteome</keyword>
<comment type="caution">
    <text evidence="2">The sequence shown here is derived from an EMBL/GenBank/DDBJ whole genome shotgun (WGS) entry which is preliminary data.</text>
</comment>
<protein>
    <submittedName>
        <fullName evidence="2">Dihydrodipicolinate synthase family protein</fullName>
    </submittedName>
</protein>
<dbReference type="InterPro" id="IPR002220">
    <property type="entry name" value="DapA-like"/>
</dbReference>
<dbReference type="InterPro" id="IPR013785">
    <property type="entry name" value="Aldolase_TIM"/>
</dbReference>